<gene>
    <name evidence="12" type="primary">Stac3</name>
    <name evidence="12" type="ORF">NOTNIG_R09481</name>
</gene>
<dbReference type="InterPro" id="IPR039688">
    <property type="entry name" value="STAC1/2/3"/>
</dbReference>
<evidence type="ECO:0000256" key="8">
    <source>
        <dbReference type="ARBA" id="ARBA00022771"/>
    </source>
</evidence>
<organism evidence="12 13">
    <name type="scientific">Nothocercus nigrocapillus</name>
    <dbReference type="NCBI Taxonomy" id="1977171"/>
    <lineage>
        <taxon>Eukaryota</taxon>
        <taxon>Metazoa</taxon>
        <taxon>Chordata</taxon>
        <taxon>Craniata</taxon>
        <taxon>Vertebrata</taxon>
        <taxon>Euteleostomi</taxon>
        <taxon>Archelosauria</taxon>
        <taxon>Archosauria</taxon>
        <taxon>Dinosauria</taxon>
        <taxon>Saurischia</taxon>
        <taxon>Theropoda</taxon>
        <taxon>Coelurosauria</taxon>
        <taxon>Aves</taxon>
        <taxon>Palaeognathae</taxon>
        <taxon>Tinamiformes</taxon>
        <taxon>Tinamidae</taxon>
        <taxon>Nothocercus</taxon>
    </lineage>
</organism>
<dbReference type="GO" id="GO:0008270">
    <property type="term" value="F:zinc ion binding"/>
    <property type="evidence" value="ECO:0007669"/>
    <property type="project" value="UniProtKB-KW"/>
</dbReference>
<keyword evidence="7" id="KW-0677">Repeat</keyword>
<dbReference type="GO" id="GO:0005737">
    <property type="term" value="C:cytoplasm"/>
    <property type="evidence" value="ECO:0007669"/>
    <property type="project" value="UniProtKB-SubCell"/>
</dbReference>
<evidence type="ECO:0000256" key="6">
    <source>
        <dbReference type="ARBA" id="ARBA00022723"/>
    </source>
</evidence>
<proteinExistence type="predicted"/>
<dbReference type="GO" id="GO:0042383">
    <property type="term" value="C:sarcolemma"/>
    <property type="evidence" value="ECO:0007669"/>
    <property type="project" value="UniProtKB-SubCell"/>
</dbReference>
<keyword evidence="6" id="KW-0479">Metal-binding</keyword>
<evidence type="ECO:0000256" key="11">
    <source>
        <dbReference type="SAM" id="MobiDB-lite"/>
    </source>
</evidence>
<evidence type="ECO:0000313" key="13">
    <source>
        <dbReference type="Proteomes" id="UP000661971"/>
    </source>
</evidence>
<comment type="caution">
    <text evidence="12">The sequence shown here is derived from an EMBL/GenBank/DDBJ whole genome shotgun (WGS) entry which is preliminary data.</text>
</comment>
<protein>
    <submittedName>
        <fullName evidence="12">STAC3 protein</fullName>
    </submittedName>
</protein>
<evidence type="ECO:0000256" key="4">
    <source>
        <dbReference type="ARBA" id="ARBA00022475"/>
    </source>
</evidence>
<evidence type="ECO:0000256" key="3">
    <source>
        <dbReference type="ARBA" id="ARBA00022443"/>
    </source>
</evidence>
<dbReference type="FunFam" id="3.30.60.20:FF:000022">
    <property type="entry name" value="SH3 and cysteine-rich domain-containing protein 3 isoform 2"/>
    <property type="match status" value="1"/>
</dbReference>
<keyword evidence="3" id="KW-0728">SH3 domain</keyword>
<reference evidence="13" key="1">
    <citation type="submission" date="2023-07" db="EMBL/GenBank/DDBJ databases">
        <title>Bird 10,000 Genomes (B10K) Project - Family phase.</title>
        <authorList>
            <person name="Zhang G."/>
        </authorList>
    </citation>
    <scope>NUCLEOTIDE SEQUENCE [LARGE SCALE GENOMIC DNA]</scope>
</reference>
<keyword evidence="5" id="KW-0963">Cytoplasm</keyword>
<evidence type="ECO:0000313" key="12">
    <source>
        <dbReference type="EMBL" id="NXD18216.1"/>
    </source>
</evidence>
<evidence type="ECO:0000256" key="10">
    <source>
        <dbReference type="ARBA" id="ARBA00023136"/>
    </source>
</evidence>
<dbReference type="Pfam" id="PF16664">
    <property type="entry name" value="STAC2_u1"/>
    <property type="match status" value="1"/>
</dbReference>
<dbReference type="GO" id="GO:1903078">
    <property type="term" value="P:positive regulation of protein localization to plasma membrane"/>
    <property type="evidence" value="ECO:0007669"/>
    <property type="project" value="TreeGrafter"/>
</dbReference>
<keyword evidence="9" id="KW-0862">Zinc</keyword>
<dbReference type="AlphaFoldDB" id="A0A851TQT3"/>
<feature type="non-terminal residue" evidence="12">
    <location>
        <position position="121"/>
    </location>
</feature>
<keyword evidence="8" id="KW-0863">Zinc-finger</keyword>
<dbReference type="PANTHER" id="PTHR15135:SF2">
    <property type="entry name" value="SH3 AND CYSTEINE-RICH DOMAIN-CONTAINING PROTEIN 3"/>
    <property type="match status" value="1"/>
</dbReference>
<evidence type="ECO:0000256" key="1">
    <source>
        <dbReference type="ARBA" id="ARBA00004278"/>
    </source>
</evidence>
<feature type="non-terminal residue" evidence="12">
    <location>
        <position position="1"/>
    </location>
</feature>
<feature type="region of interest" description="Disordered" evidence="11">
    <location>
        <begin position="40"/>
        <end position="66"/>
    </location>
</feature>
<evidence type="ECO:0000256" key="9">
    <source>
        <dbReference type="ARBA" id="ARBA00022833"/>
    </source>
</evidence>
<keyword evidence="10" id="KW-0472">Membrane</keyword>
<comment type="subcellular location">
    <subcellularLocation>
        <location evidence="1">Cell membrane</location>
        <location evidence="1">Sarcolemma</location>
        <topology evidence="1">Peripheral membrane protein</topology>
        <orientation evidence="1">Cytoplasmic side</orientation>
    </subcellularLocation>
    <subcellularLocation>
        <location evidence="2">Cytoplasm</location>
    </subcellularLocation>
</comment>
<sequence length="121" mass="13486">VNNKFGLRCKNCKTNIHHHCQSYVEMQRCFGKIVSVAGARRRRGRPLGAGPSRPPPRQPPGFRRAYSSPLYSDQQFACVKELLSTRSDPVFETLRTGVIMANKERKKGQDDKKNVSVGGGA</sequence>
<dbReference type="EMBL" id="WBNA01000702">
    <property type="protein sequence ID" value="NXD18216.1"/>
    <property type="molecule type" value="Genomic_DNA"/>
</dbReference>
<accession>A0A851TQT3</accession>
<dbReference type="PANTHER" id="PTHR15135">
    <property type="entry name" value="STAC"/>
    <property type="match status" value="1"/>
</dbReference>
<evidence type="ECO:0000256" key="7">
    <source>
        <dbReference type="ARBA" id="ARBA00022737"/>
    </source>
</evidence>
<dbReference type="Proteomes" id="UP000661971">
    <property type="component" value="Unassembled WGS sequence"/>
</dbReference>
<feature type="region of interest" description="Disordered" evidence="11">
    <location>
        <begin position="102"/>
        <end position="121"/>
    </location>
</feature>
<name>A0A851TQT3_9AVES</name>
<keyword evidence="13" id="KW-1185">Reference proteome</keyword>
<dbReference type="Gene3D" id="3.30.60.20">
    <property type="match status" value="1"/>
</dbReference>
<evidence type="ECO:0000256" key="5">
    <source>
        <dbReference type="ARBA" id="ARBA00022490"/>
    </source>
</evidence>
<keyword evidence="4" id="KW-1003">Cell membrane</keyword>
<dbReference type="GO" id="GO:0003009">
    <property type="term" value="P:skeletal muscle contraction"/>
    <property type="evidence" value="ECO:0007669"/>
    <property type="project" value="TreeGrafter"/>
</dbReference>
<evidence type="ECO:0000256" key="2">
    <source>
        <dbReference type="ARBA" id="ARBA00004496"/>
    </source>
</evidence>